<gene>
    <name evidence="1" type="ORF">EVA_12418</name>
</gene>
<dbReference type="EMBL" id="AMCI01003786">
    <property type="protein sequence ID" value="EJW99475.1"/>
    <property type="molecule type" value="Genomic_DNA"/>
</dbReference>
<name>J9CHC2_9ZZZZ</name>
<accession>J9CHC2</accession>
<reference evidence="1" key="1">
    <citation type="journal article" date="2012" name="PLoS ONE">
        <title>Gene sets for utilization of primary and secondary nutrition supplies in the distal gut of endangered iberian lynx.</title>
        <authorList>
            <person name="Alcaide M."/>
            <person name="Messina E."/>
            <person name="Richter M."/>
            <person name="Bargiela R."/>
            <person name="Peplies J."/>
            <person name="Huws S.A."/>
            <person name="Newbold C.J."/>
            <person name="Golyshin P.N."/>
            <person name="Simon M.A."/>
            <person name="Lopez G."/>
            <person name="Yakimov M.M."/>
            <person name="Ferrer M."/>
        </authorList>
    </citation>
    <scope>NUCLEOTIDE SEQUENCE</scope>
</reference>
<protein>
    <submittedName>
        <fullName evidence="1">Uncharacterized protein</fullName>
    </submittedName>
</protein>
<evidence type="ECO:0000313" key="1">
    <source>
        <dbReference type="EMBL" id="EJW99475.1"/>
    </source>
</evidence>
<sequence>MFYPIFLQDLQNLKSHLNRAGIELPQLFVKVDRGWFGLGRSFLCHKIDYRHKVEPQFLLMGDCDIFEYPELTSTFDSLLVDYAKFDRAIDPLVYF</sequence>
<dbReference type="AlphaFoldDB" id="J9CHC2"/>
<comment type="caution">
    <text evidence="1">The sequence shown here is derived from an EMBL/GenBank/DDBJ whole genome shotgun (WGS) entry which is preliminary data.</text>
</comment>
<proteinExistence type="predicted"/>
<organism evidence="1">
    <name type="scientific">gut metagenome</name>
    <dbReference type="NCBI Taxonomy" id="749906"/>
    <lineage>
        <taxon>unclassified sequences</taxon>
        <taxon>metagenomes</taxon>
        <taxon>organismal metagenomes</taxon>
    </lineage>
</organism>